<dbReference type="OrthoDB" id="19186at2157"/>
<evidence type="ECO:0000259" key="2">
    <source>
        <dbReference type="Pfam" id="PF01882"/>
    </source>
</evidence>
<feature type="domain" description="DUF58" evidence="2">
    <location>
        <begin position="199"/>
        <end position="287"/>
    </location>
</feature>
<gene>
    <name evidence="3" type="ORF">Desfe_0613</name>
</gene>
<reference evidence="3 4" key="1">
    <citation type="journal article" date="2012" name="J. Bacteriol.">
        <title>Complete Genome Sequence of Desulfurococcus fermentans, a Hyperthermophilic Cellulolytic Crenarchaeon Isolated from a Freshwater Hot Spring in Kamchatka, Russia.</title>
        <authorList>
            <person name="Susanti D."/>
            <person name="Johnson E.F."/>
            <person name="Rodriguez J.R."/>
            <person name="Anderson I."/>
            <person name="Perevalova A.A."/>
            <person name="Kyrpides N."/>
            <person name="Lucas S."/>
            <person name="Han J."/>
            <person name="Lapidus A."/>
            <person name="Cheng J.F."/>
            <person name="Goodwin L."/>
            <person name="Pitluck S."/>
            <person name="Mavrommatis K."/>
            <person name="Peters L."/>
            <person name="Land M.L."/>
            <person name="Hauser L."/>
            <person name="Gopalan V."/>
            <person name="Chan P.P."/>
            <person name="Lowe T.M."/>
            <person name="Atomi H."/>
            <person name="Bonch-Osmolovskaya E.A."/>
            <person name="Woyke T."/>
            <person name="Mukhopadhyay B."/>
        </authorList>
    </citation>
    <scope>NUCLEOTIDE SEQUENCE [LARGE SCALE GENOMIC DNA]</scope>
    <source>
        <strain evidence="3 4">DSM 16532</strain>
    </source>
</reference>
<dbReference type="eggNOG" id="arCOG02742">
    <property type="taxonomic scope" value="Archaea"/>
</dbReference>
<evidence type="ECO:0000256" key="1">
    <source>
        <dbReference type="SAM" id="Phobius"/>
    </source>
</evidence>
<evidence type="ECO:0000313" key="3">
    <source>
        <dbReference type="EMBL" id="AFL66514.1"/>
    </source>
</evidence>
<keyword evidence="1" id="KW-1133">Transmembrane helix</keyword>
<keyword evidence="1" id="KW-0472">Membrane</keyword>
<accession>I3XRE0</accession>
<keyword evidence="4" id="KW-1185">Reference proteome</keyword>
<proteinExistence type="predicted"/>
<dbReference type="PANTHER" id="PTHR34351">
    <property type="entry name" value="SLR1927 PROTEIN-RELATED"/>
    <property type="match status" value="1"/>
</dbReference>
<protein>
    <recommendedName>
        <fullName evidence="2">DUF58 domain-containing protein</fullName>
    </recommendedName>
</protein>
<evidence type="ECO:0000313" key="4">
    <source>
        <dbReference type="Proteomes" id="UP000006175"/>
    </source>
</evidence>
<dbReference type="EMBL" id="CP003321">
    <property type="protein sequence ID" value="AFL66514.1"/>
    <property type="molecule type" value="Genomic_DNA"/>
</dbReference>
<dbReference type="PANTHER" id="PTHR34351:SF2">
    <property type="entry name" value="DUF58 DOMAIN-CONTAINING PROTEIN"/>
    <property type="match status" value="1"/>
</dbReference>
<dbReference type="InterPro" id="IPR002881">
    <property type="entry name" value="DUF58"/>
</dbReference>
<dbReference type="KEGG" id="dfd:Desfe_0613"/>
<dbReference type="Pfam" id="PF01882">
    <property type="entry name" value="DUF58"/>
    <property type="match status" value="1"/>
</dbReference>
<feature type="transmembrane region" description="Helical" evidence="1">
    <location>
        <begin position="7"/>
        <end position="23"/>
    </location>
</feature>
<keyword evidence="1" id="KW-0812">Transmembrane</keyword>
<dbReference type="RefSeq" id="WP_014767415.1">
    <property type="nucleotide sequence ID" value="NC_018001.1"/>
</dbReference>
<sequence length="410" mass="46141">MKITSTGIVYLVLTTLSIIYSIASMNPFYYLLSLLAISIFISEYYLFRDISSVINKVKVSRRIPSRSILELETLEIGVELSNDTGRSIPRVLVIEDFQRYIQPEVKPVFTVFLPAYSKSILSYRVKALAPGRIDLPGLRLVFTDPLSFFYDTLSIELRNYIVAQPLYTRIDEALKSIERITGINTKGHAFSGEYDLANIREYFPGDDVRRILWKHYAKTGNLMVREDYGDVRPSILLVIDIRKRLWEIGSGVNTLAHVQLRLARSLLESLSTVKARVDVAMCTEQSPKIYFDAWRDPSEAFYSLISTLQPGGGCEVPLPTIKQVLAYTSGRRYDSVIIVTNPVTLVEDGVDPVKEMASLAPGRTIVVLPRFDYDVYAGLRGKELAAVMGELVGETGVEAFIVEEDLRVVV</sequence>
<organism evidence="3 4">
    <name type="scientific">Desulfurococcus amylolyticus DSM 16532</name>
    <dbReference type="NCBI Taxonomy" id="768672"/>
    <lineage>
        <taxon>Archaea</taxon>
        <taxon>Thermoproteota</taxon>
        <taxon>Thermoprotei</taxon>
        <taxon>Desulfurococcales</taxon>
        <taxon>Desulfurococcaceae</taxon>
        <taxon>Desulfurococcus</taxon>
    </lineage>
</organism>
<dbReference type="HOGENOM" id="CLU_670138_0_0_2"/>
<dbReference type="Proteomes" id="UP000006175">
    <property type="component" value="Chromosome"/>
</dbReference>
<dbReference type="GeneID" id="13062304"/>
<dbReference type="AlphaFoldDB" id="I3XRE0"/>
<name>I3XRE0_DESAM</name>